<organism evidence="13 14">
    <name type="scientific">Thermovirga lienii (strain ATCC BAA-1197 / DSM 17291 / Cas60314)</name>
    <dbReference type="NCBI Taxonomy" id="580340"/>
    <lineage>
        <taxon>Bacteria</taxon>
        <taxon>Thermotogati</taxon>
        <taxon>Synergistota</taxon>
        <taxon>Synergistia</taxon>
        <taxon>Synergistales</taxon>
        <taxon>Thermovirgaceae</taxon>
        <taxon>Thermovirga</taxon>
    </lineage>
</organism>
<dbReference type="Gene3D" id="3.40.50.300">
    <property type="entry name" value="P-loop containing nucleotide triphosphate hydrolases"/>
    <property type="match status" value="1"/>
</dbReference>
<evidence type="ECO:0000313" key="13">
    <source>
        <dbReference type="EMBL" id="AER66816.1"/>
    </source>
</evidence>
<feature type="domain" description="Thymidylate kinase-like" evidence="12">
    <location>
        <begin position="9"/>
        <end position="192"/>
    </location>
</feature>
<evidence type="ECO:0000256" key="6">
    <source>
        <dbReference type="ARBA" id="ARBA00022741"/>
    </source>
</evidence>
<dbReference type="InterPro" id="IPR018095">
    <property type="entry name" value="Thymidylate_kin_CS"/>
</dbReference>
<dbReference type="EC" id="2.7.4.9" evidence="2 11"/>
<dbReference type="GO" id="GO:0006233">
    <property type="term" value="P:dTDP biosynthetic process"/>
    <property type="evidence" value="ECO:0007669"/>
    <property type="project" value="InterPro"/>
</dbReference>
<keyword evidence="6 11" id="KW-0547">Nucleotide-binding</keyword>
<evidence type="ECO:0000256" key="5">
    <source>
        <dbReference type="ARBA" id="ARBA00022727"/>
    </source>
</evidence>
<evidence type="ECO:0000256" key="11">
    <source>
        <dbReference type="HAMAP-Rule" id="MF_00165"/>
    </source>
</evidence>
<dbReference type="PANTHER" id="PTHR10344">
    <property type="entry name" value="THYMIDYLATE KINASE"/>
    <property type="match status" value="1"/>
</dbReference>
<evidence type="ECO:0000313" key="14">
    <source>
        <dbReference type="Proteomes" id="UP000005868"/>
    </source>
</evidence>
<dbReference type="SUPFAM" id="SSF52540">
    <property type="entry name" value="P-loop containing nucleoside triphosphate hydrolases"/>
    <property type="match status" value="1"/>
</dbReference>
<dbReference type="Pfam" id="PF02223">
    <property type="entry name" value="Thymidylate_kin"/>
    <property type="match status" value="1"/>
</dbReference>
<dbReference type="GO" id="GO:0004798">
    <property type="term" value="F:dTMP kinase activity"/>
    <property type="evidence" value="ECO:0007669"/>
    <property type="project" value="UniProtKB-UniRule"/>
</dbReference>
<comment type="function">
    <text evidence="10 11">Phosphorylation of dTMP to form dTDP in both de novo and salvage pathways of dTTP synthesis.</text>
</comment>
<evidence type="ECO:0000259" key="12">
    <source>
        <dbReference type="Pfam" id="PF02223"/>
    </source>
</evidence>
<comment type="catalytic activity">
    <reaction evidence="9 11">
        <text>dTMP + ATP = dTDP + ADP</text>
        <dbReference type="Rhea" id="RHEA:13517"/>
        <dbReference type="ChEBI" id="CHEBI:30616"/>
        <dbReference type="ChEBI" id="CHEBI:58369"/>
        <dbReference type="ChEBI" id="CHEBI:63528"/>
        <dbReference type="ChEBI" id="CHEBI:456216"/>
        <dbReference type="EC" id="2.7.4.9"/>
    </reaction>
</comment>
<dbReference type="Proteomes" id="UP000005868">
    <property type="component" value="Chromosome"/>
</dbReference>
<dbReference type="KEGG" id="tli:Tlie_1083"/>
<dbReference type="HAMAP" id="MF_00165">
    <property type="entry name" value="Thymidylate_kinase"/>
    <property type="match status" value="1"/>
</dbReference>
<keyword evidence="14" id="KW-1185">Reference proteome</keyword>
<reference evidence="14" key="1">
    <citation type="submission" date="2011-10" db="EMBL/GenBank/DDBJ databases">
        <title>The complete genome of chromosome of Thermovirga lienii DSM 17291.</title>
        <authorList>
            <consortium name="US DOE Joint Genome Institute (JGI-PGF)"/>
            <person name="Lucas S."/>
            <person name="Copeland A."/>
            <person name="Lapidus A."/>
            <person name="Glavina del Rio T."/>
            <person name="Dalin E."/>
            <person name="Tice H."/>
            <person name="Bruce D."/>
            <person name="Goodwin L."/>
            <person name="Pitluck S."/>
            <person name="Peters L."/>
            <person name="Mikhailova N."/>
            <person name="Saunders E."/>
            <person name="Kyrpides N."/>
            <person name="Mavromatis K."/>
            <person name="Ivanova N."/>
            <person name="Last F.I."/>
            <person name="Brettin T."/>
            <person name="Detter J.C."/>
            <person name="Han C."/>
            <person name="Larimer F."/>
            <person name="Land M."/>
            <person name="Hauser L."/>
            <person name="Markowitz V."/>
            <person name="Cheng J.-F."/>
            <person name="Hugenholtz P."/>
            <person name="Woyke T."/>
            <person name="Wu D."/>
            <person name="Spring S."/>
            <person name="Schroeder M."/>
            <person name="Brambilla E.-M."/>
            <person name="Klenk H.-P."/>
            <person name="Eisen J.A."/>
        </authorList>
    </citation>
    <scope>NUCLEOTIDE SEQUENCE [LARGE SCALE GENOMIC DNA]</scope>
    <source>
        <strain evidence="14">ATCC BAA-1197 / DSM 17291 / Cas60314</strain>
    </source>
</reference>
<feature type="binding site" evidence="11">
    <location>
        <begin position="11"/>
        <end position="18"/>
    </location>
    <ligand>
        <name>ATP</name>
        <dbReference type="ChEBI" id="CHEBI:30616"/>
    </ligand>
</feature>
<dbReference type="OrthoDB" id="9774907at2"/>
<gene>
    <name evidence="11" type="primary">tmk</name>
    <name evidence="13" type="ordered locus">Tlie_1083</name>
</gene>
<evidence type="ECO:0000256" key="8">
    <source>
        <dbReference type="ARBA" id="ARBA00022840"/>
    </source>
</evidence>
<keyword evidence="8 11" id="KW-0067">ATP-binding</keyword>
<dbReference type="PANTHER" id="PTHR10344:SF4">
    <property type="entry name" value="UMP-CMP KINASE 2, MITOCHONDRIAL"/>
    <property type="match status" value="1"/>
</dbReference>
<evidence type="ECO:0000256" key="7">
    <source>
        <dbReference type="ARBA" id="ARBA00022777"/>
    </source>
</evidence>
<dbReference type="GO" id="GO:0006227">
    <property type="term" value="P:dUDP biosynthetic process"/>
    <property type="evidence" value="ECO:0007669"/>
    <property type="project" value="TreeGrafter"/>
</dbReference>
<dbReference type="EMBL" id="CP003096">
    <property type="protein sequence ID" value="AER66816.1"/>
    <property type="molecule type" value="Genomic_DNA"/>
</dbReference>
<evidence type="ECO:0000256" key="10">
    <source>
        <dbReference type="ARBA" id="ARBA00057735"/>
    </source>
</evidence>
<dbReference type="InterPro" id="IPR039430">
    <property type="entry name" value="Thymidylate_kin-like_dom"/>
</dbReference>
<evidence type="ECO:0000256" key="3">
    <source>
        <dbReference type="ARBA" id="ARBA00017144"/>
    </source>
</evidence>
<comment type="similarity">
    <text evidence="1 11">Belongs to the thymidylate kinase family.</text>
</comment>
<dbReference type="FunFam" id="3.40.50.300:FF:000225">
    <property type="entry name" value="Thymidylate kinase"/>
    <property type="match status" value="1"/>
</dbReference>
<dbReference type="GO" id="GO:0005829">
    <property type="term" value="C:cytosol"/>
    <property type="evidence" value="ECO:0007669"/>
    <property type="project" value="TreeGrafter"/>
</dbReference>
<reference evidence="13 14" key="2">
    <citation type="journal article" date="2012" name="Stand. Genomic Sci.">
        <title>Genome sequence of the moderately thermophilic, amino-acid-degrading and sulfur-reducing bacterium Thermovirga lienii type strain (Cas60314(T)).</title>
        <authorList>
            <person name="Goker M."/>
            <person name="Saunders E."/>
            <person name="Lapidus A."/>
            <person name="Nolan M."/>
            <person name="Lucas S."/>
            <person name="Hammon N."/>
            <person name="Deshpande S."/>
            <person name="Cheng J.F."/>
            <person name="Han C."/>
            <person name="Tapia R."/>
            <person name="Goodwin L.A."/>
            <person name="Pitluck S."/>
            <person name="Liolios K."/>
            <person name="Mavromatis K."/>
            <person name="Pagani I."/>
            <person name="Ivanova N."/>
            <person name="Mikhailova N."/>
            <person name="Pati A."/>
            <person name="Chen A."/>
            <person name="Palaniappan K."/>
            <person name="Land M."/>
            <person name="Chang Y.J."/>
            <person name="Jeffries C.D."/>
            <person name="Brambilla E.M."/>
            <person name="Rohde M."/>
            <person name="Spring S."/>
            <person name="Detter J.C."/>
            <person name="Woyke T."/>
            <person name="Bristow J."/>
            <person name="Eisen J.A."/>
            <person name="Markowitz V."/>
            <person name="Hugenholtz P."/>
            <person name="Kyrpides N.C."/>
            <person name="Klenk H.P."/>
        </authorList>
    </citation>
    <scope>NUCLEOTIDE SEQUENCE [LARGE SCALE GENOMIC DNA]</scope>
    <source>
        <strain evidence="14">ATCC BAA-1197 / DSM 17291 / Cas60314</strain>
    </source>
</reference>
<dbReference type="InterPro" id="IPR018094">
    <property type="entry name" value="Thymidylate_kinase"/>
</dbReference>
<dbReference type="NCBIfam" id="TIGR00041">
    <property type="entry name" value="DTMP_kinase"/>
    <property type="match status" value="1"/>
</dbReference>
<dbReference type="HOGENOM" id="CLU_049131_0_2_0"/>
<dbReference type="STRING" id="580340.Tlie_1083"/>
<keyword evidence="5 11" id="KW-0545">Nucleotide biosynthesis</keyword>
<proteinExistence type="inferred from homology"/>
<dbReference type="GO" id="GO:0006235">
    <property type="term" value="P:dTTP biosynthetic process"/>
    <property type="evidence" value="ECO:0007669"/>
    <property type="project" value="UniProtKB-UniRule"/>
</dbReference>
<evidence type="ECO:0000256" key="4">
    <source>
        <dbReference type="ARBA" id="ARBA00022679"/>
    </source>
</evidence>
<keyword evidence="4 11" id="KW-0808">Transferase</keyword>
<dbReference type="GO" id="GO:0005524">
    <property type="term" value="F:ATP binding"/>
    <property type="evidence" value="ECO:0007669"/>
    <property type="project" value="UniProtKB-UniRule"/>
</dbReference>
<evidence type="ECO:0000256" key="1">
    <source>
        <dbReference type="ARBA" id="ARBA00009776"/>
    </source>
</evidence>
<sequence length="210" mass="24155">MQLAMFITLEGIDGSGKSSQAERVAEIIKGIWKDKNVVLTHEPGGWPGGIYLRNTIIETHFSNPWAELFLFISDRCEHVERVIAPALNEGNIVVSERYNDSTLAYQVWGRCLPEKDVRTIINIAKLPEPDLTFWFDVSVDVAVKRLSKRGNLDRIEKDLHLLERIAEGYKTLWRENPNRIKRIDANKDEKLVCMQLTEELRKYAEEKSGC</sequence>
<keyword evidence="7 11" id="KW-0418">Kinase</keyword>
<name>G7VAB6_THELD</name>
<dbReference type="InterPro" id="IPR027417">
    <property type="entry name" value="P-loop_NTPase"/>
</dbReference>
<evidence type="ECO:0000256" key="9">
    <source>
        <dbReference type="ARBA" id="ARBA00048743"/>
    </source>
</evidence>
<protein>
    <recommendedName>
        <fullName evidence="3 11">Thymidylate kinase</fullName>
        <ecNumber evidence="2 11">2.7.4.9</ecNumber>
    </recommendedName>
    <alternativeName>
        <fullName evidence="11">dTMP kinase</fullName>
    </alternativeName>
</protein>
<accession>G7VAB6</accession>
<dbReference type="CDD" id="cd01672">
    <property type="entry name" value="TMPK"/>
    <property type="match status" value="1"/>
</dbReference>
<dbReference type="PROSITE" id="PS01331">
    <property type="entry name" value="THYMIDYLATE_KINASE"/>
    <property type="match status" value="1"/>
</dbReference>
<dbReference type="eggNOG" id="COG0125">
    <property type="taxonomic scope" value="Bacteria"/>
</dbReference>
<dbReference type="AlphaFoldDB" id="G7VAB6"/>
<evidence type="ECO:0000256" key="2">
    <source>
        <dbReference type="ARBA" id="ARBA00012980"/>
    </source>
</evidence>